<dbReference type="PANTHER" id="PTHR22916:SF3">
    <property type="entry name" value="UDP-GLCNAC:BETAGAL BETA-1,3-N-ACETYLGLUCOSAMINYLTRANSFERASE-LIKE PROTEIN 1"/>
    <property type="match status" value="1"/>
</dbReference>
<dbReference type="InterPro" id="IPR029044">
    <property type="entry name" value="Nucleotide-diphossugar_trans"/>
</dbReference>
<name>A0A1H9QNW5_9LACT</name>
<keyword evidence="2" id="KW-0808">Transferase</keyword>
<dbReference type="SUPFAM" id="SSF53448">
    <property type="entry name" value="Nucleotide-diphospho-sugar transferases"/>
    <property type="match status" value="1"/>
</dbReference>
<organism evidence="2 3">
    <name type="scientific">Isobaculum melis</name>
    <dbReference type="NCBI Taxonomy" id="142588"/>
    <lineage>
        <taxon>Bacteria</taxon>
        <taxon>Bacillati</taxon>
        <taxon>Bacillota</taxon>
        <taxon>Bacilli</taxon>
        <taxon>Lactobacillales</taxon>
        <taxon>Carnobacteriaceae</taxon>
        <taxon>Isobaculum</taxon>
    </lineage>
</organism>
<feature type="domain" description="Glycosyltransferase 2-like" evidence="1">
    <location>
        <begin position="6"/>
        <end position="131"/>
    </location>
</feature>
<gene>
    <name evidence="2" type="ORF">SAMN04488559_102193</name>
</gene>
<protein>
    <submittedName>
        <fullName evidence="2">Glycosyl transferase family 2</fullName>
    </submittedName>
</protein>
<dbReference type="STRING" id="142588.SAMN04488559_102193"/>
<dbReference type="PANTHER" id="PTHR22916">
    <property type="entry name" value="GLYCOSYLTRANSFERASE"/>
    <property type="match status" value="1"/>
</dbReference>
<dbReference type="AlphaFoldDB" id="A0A1H9QNW5"/>
<evidence type="ECO:0000313" key="3">
    <source>
        <dbReference type="Proteomes" id="UP000198948"/>
    </source>
</evidence>
<sequence length="301" mass="34527">MEKTVSIIIPVYNGADTIERAIESCLQQTYAAIEVIVIDNQSTDETQKVVTGIQDKRVRYIRLEEKGRSLARNTGLAAATGEYLQFLDADDTLFSHKILDSVTFLEQHLDYDAYCHGILYLSDESGETLKEIFPKYCFENELLAHNIFPIHSLVFRAKVAATFTLGMEYCEDWLFWVDALLKKKIYFNTTEIAGTVFVHGNNTMSQTTLMSEYELYVQQCLKEKHSERSLALLKNEVTLLIIHYFNPAKEPQTIEAIKKHSRWTYLAVQCLCHLPIIKGKLKQRIAALHQKNVYTEGEVKS</sequence>
<evidence type="ECO:0000313" key="2">
    <source>
        <dbReference type="EMBL" id="SER62152.1"/>
    </source>
</evidence>
<dbReference type="InterPro" id="IPR001173">
    <property type="entry name" value="Glyco_trans_2-like"/>
</dbReference>
<dbReference type="EMBL" id="FOHA01000002">
    <property type="protein sequence ID" value="SER62152.1"/>
    <property type="molecule type" value="Genomic_DNA"/>
</dbReference>
<dbReference type="GO" id="GO:0016758">
    <property type="term" value="F:hexosyltransferase activity"/>
    <property type="evidence" value="ECO:0007669"/>
    <property type="project" value="UniProtKB-ARBA"/>
</dbReference>
<keyword evidence="3" id="KW-1185">Reference proteome</keyword>
<reference evidence="2 3" key="1">
    <citation type="submission" date="2016-10" db="EMBL/GenBank/DDBJ databases">
        <authorList>
            <person name="de Groot N.N."/>
        </authorList>
    </citation>
    <scope>NUCLEOTIDE SEQUENCE [LARGE SCALE GENOMIC DNA]</scope>
    <source>
        <strain evidence="2 3">DSM 13760</strain>
    </source>
</reference>
<dbReference type="OrthoDB" id="8773442at2"/>
<accession>A0A1H9QNW5</accession>
<dbReference type="Gene3D" id="3.90.550.10">
    <property type="entry name" value="Spore Coat Polysaccharide Biosynthesis Protein SpsA, Chain A"/>
    <property type="match status" value="1"/>
</dbReference>
<dbReference type="Pfam" id="PF00535">
    <property type="entry name" value="Glycos_transf_2"/>
    <property type="match status" value="1"/>
</dbReference>
<proteinExistence type="predicted"/>
<evidence type="ECO:0000259" key="1">
    <source>
        <dbReference type="Pfam" id="PF00535"/>
    </source>
</evidence>
<dbReference type="RefSeq" id="WP_092650078.1">
    <property type="nucleotide sequence ID" value="NZ_FOHA01000002.1"/>
</dbReference>
<dbReference type="Proteomes" id="UP000198948">
    <property type="component" value="Unassembled WGS sequence"/>
</dbReference>